<evidence type="ECO:0000256" key="10">
    <source>
        <dbReference type="SAM" id="SignalP"/>
    </source>
</evidence>
<dbReference type="Pfam" id="PF03544">
    <property type="entry name" value="TonB_C"/>
    <property type="match status" value="1"/>
</dbReference>
<keyword evidence="9" id="KW-0472">Membrane</keyword>
<dbReference type="Proteomes" id="UP000290545">
    <property type="component" value="Unassembled WGS sequence"/>
</dbReference>
<keyword evidence="8" id="KW-1133">Transmembrane helix</keyword>
<organism evidence="12 13">
    <name type="scientific">Filimonas effusa</name>
    <dbReference type="NCBI Taxonomy" id="2508721"/>
    <lineage>
        <taxon>Bacteria</taxon>
        <taxon>Pseudomonadati</taxon>
        <taxon>Bacteroidota</taxon>
        <taxon>Chitinophagia</taxon>
        <taxon>Chitinophagales</taxon>
        <taxon>Chitinophagaceae</taxon>
        <taxon>Filimonas</taxon>
    </lineage>
</organism>
<feature type="signal peptide" evidence="10">
    <location>
        <begin position="1"/>
        <end position="18"/>
    </location>
</feature>
<keyword evidence="6" id="KW-0812">Transmembrane</keyword>
<feature type="domain" description="TonB C-terminal" evidence="11">
    <location>
        <begin position="156"/>
        <end position="246"/>
    </location>
</feature>
<evidence type="ECO:0000259" key="11">
    <source>
        <dbReference type="PROSITE" id="PS52015"/>
    </source>
</evidence>
<evidence type="ECO:0000256" key="7">
    <source>
        <dbReference type="ARBA" id="ARBA00022927"/>
    </source>
</evidence>
<dbReference type="NCBIfam" id="TIGR01352">
    <property type="entry name" value="tonB_Cterm"/>
    <property type="match status" value="1"/>
</dbReference>
<dbReference type="InterPro" id="IPR051045">
    <property type="entry name" value="TonB-dependent_transducer"/>
</dbReference>
<dbReference type="InterPro" id="IPR037682">
    <property type="entry name" value="TonB_C"/>
</dbReference>
<evidence type="ECO:0000256" key="4">
    <source>
        <dbReference type="ARBA" id="ARBA00022475"/>
    </source>
</evidence>
<accession>A0A4Q1D505</accession>
<name>A0A4Q1D505_9BACT</name>
<dbReference type="OrthoDB" id="649093at2"/>
<dbReference type="AlphaFoldDB" id="A0A4Q1D505"/>
<keyword evidence="5" id="KW-0997">Cell inner membrane</keyword>
<gene>
    <name evidence="12" type="ORF">ESB13_15140</name>
</gene>
<dbReference type="PANTHER" id="PTHR33446:SF2">
    <property type="entry name" value="PROTEIN TONB"/>
    <property type="match status" value="1"/>
</dbReference>
<comment type="subcellular location">
    <subcellularLocation>
        <location evidence="1">Cell inner membrane</location>
        <topology evidence="1">Single-pass membrane protein</topology>
        <orientation evidence="1">Periplasmic side</orientation>
    </subcellularLocation>
</comment>
<dbReference type="RefSeq" id="WP_129004481.1">
    <property type="nucleotide sequence ID" value="NZ_SDHZ01000002.1"/>
</dbReference>
<feature type="chain" id="PRO_5020990256" evidence="10">
    <location>
        <begin position="19"/>
        <end position="246"/>
    </location>
</feature>
<evidence type="ECO:0000256" key="9">
    <source>
        <dbReference type="ARBA" id="ARBA00023136"/>
    </source>
</evidence>
<keyword evidence="13" id="KW-1185">Reference proteome</keyword>
<dbReference type="PANTHER" id="PTHR33446">
    <property type="entry name" value="PROTEIN TONB-RELATED"/>
    <property type="match status" value="1"/>
</dbReference>
<dbReference type="GO" id="GO:0031992">
    <property type="term" value="F:energy transducer activity"/>
    <property type="evidence" value="ECO:0007669"/>
    <property type="project" value="TreeGrafter"/>
</dbReference>
<evidence type="ECO:0000313" key="13">
    <source>
        <dbReference type="Proteomes" id="UP000290545"/>
    </source>
</evidence>
<proteinExistence type="inferred from homology"/>
<evidence type="ECO:0000256" key="6">
    <source>
        <dbReference type="ARBA" id="ARBA00022692"/>
    </source>
</evidence>
<evidence type="ECO:0000256" key="5">
    <source>
        <dbReference type="ARBA" id="ARBA00022519"/>
    </source>
</evidence>
<dbReference type="SUPFAM" id="SSF74653">
    <property type="entry name" value="TolA/TonB C-terminal domain"/>
    <property type="match status" value="1"/>
</dbReference>
<evidence type="ECO:0000313" key="12">
    <source>
        <dbReference type="EMBL" id="RXK83428.1"/>
    </source>
</evidence>
<dbReference type="GO" id="GO:0015031">
    <property type="term" value="P:protein transport"/>
    <property type="evidence" value="ECO:0007669"/>
    <property type="project" value="UniProtKB-KW"/>
</dbReference>
<evidence type="ECO:0000256" key="2">
    <source>
        <dbReference type="ARBA" id="ARBA00006555"/>
    </source>
</evidence>
<dbReference type="InterPro" id="IPR006260">
    <property type="entry name" value="TonB/TolA_C"/>
</dbReference>
<protein>
    <submittedName>
        <fullName evidence="12">TonB family protein</fullName>
    </submittedName>
</protein>
<keyword evidence="4" id="KW-1003">Cell membrane</keyword>
<dbReference type="EMBL" id="SDHZ01000002">
    <property type="protein sequence ID" value="RXK83428.1"/>
    <property type="molecule type" value="Genomic_DNA"/>
</dbReference>
<keyword evidence="10" id="KW-0732">Signal</keyword>
<sequence length="246" mass="27845">MKSLFAVLLVLWGSALFAQNDTVYRYNLNPKPTSGKDSIASIDKLVKEGNGWHLFQYRYSDNVLIHDKTLTDSSAKTPMMDGVFRIYYESGRLKDSAIYERGNMVLLYHYYKSGPLMAVVHFDKKGDFVAVEGIDSIGRPIPDFIYQQQATFNGGDKAWREYLAASLVKNQPRAYKKGAIGGDVVIDFSVDKQGHITDVRVSSSSGYPELDEHALNIVRNGPDWNPAIQYNQPVIYRQRQKLTYAN</sequence>
<evidence type="ECO:0000256" key="3">
    <source>
        <dbReference type="ARBA" id="ARBA00022448"/>
    </source>
</evidence>
<reference evidence="12 13" key="1">
    <citation type="submission" date="2019-01" db="EMBL/GenBank/DDBJ databases">
        <title>Filimonas sp. strain TTM-71.</title>
        <authorList>
            <person name="Chen W.-M."/>
        </authorList>
    </citation>
    <scope>NUCLEOTIDE SEQUENCE [LARGE SCALE GENOMIC DNA]</scope>
    <source>
        <strain evidence="12 13">TTM-71</strain>
    </source>
</reference>
<dbReference type="GO" id="GO:0055085">
    <property type="term" value="P:transmembrane transport"/>
    <property type="evidence" value="ECO:0007669"/>
    <property type="project" value="InterPro"/>
</dbReference>
<keyword evidence="7" id="KW-0653">Protein transport</keyword>
<comment type="similarity">
    <text evidence="2">Belongs to the TonB family.</text>
</comment>
<evidence type="ECO:0000256" key="1">
    <source>
        <dbReference type="ARBA" id="ARBA00004383"/>
    </source>
</evidence>
<dbReference type="Gene3D" id="3.30.1150.10">
    <property type="match status" value="1"/>
</dbReference>
<comment type="caution">
    <text evidence="12">The sequence shown here is derived from an EMBL/GenBank/DDBJ whole genome shotgun (WGS) entry which is preliminary data.</text>
</comment>
<evidence type="ECO:0000256" key="8">
    <source>
        <dbReference type="ARBA" id="ARBA00022989"/>
    </source>
</evidence>
<dbReference type="PROSITE" id="PS52015">
    <property type="entry name" value="TONB_CTD"/>
    <property type="match status" value="1"/>
</dbReference>
<keyword evidence="3" id="KW-0813">Transport</keyword>
<dbReference type="GO" id="GO:0098797">
    <property type="term" value="C:plasma membrane protein complex"/>
    <property type="evidence" value="ECO:0007669"/>
    <property type="project" value="TreeGrafter"/>
</dbReference>